<evidence type="ECO:0000313" key="1">
    <source>
        <dbReference type="EMBL" id="MBK7677760.1"/>
    </source>
</evidence>
<comment type="caution">
    <text evidence="1">The sequence shown here is derived from an EMBL/GenBank/DDBJ whole genome shotgun (WGS) entry which is preliminary data.</text>
</comment>
<dbReference type="Proteomes" id="UP000697998">
    <property type="component" value="Unassembled WGS sequence"/>
</dbReference>
<dbReference type="SUPFAM" id="SSF88723">
    <property type="entry name" value="PIN domain-like"/>
    <property type="match status" value="1"/>
</dbReference>
<name>A0A935Q5Y1_9PROT</name>
<protein>
    <submittedName>
        <fullName evidence="1">PIN domain-containing protein</fullName>
    </submittedName>
</protein>
<accession>A0A935Q5Y1</accession>
<proteinExistence type="predicted"/>
<sequence>MAHLIVPAHVHSNSPDFVARLEGQRIFLDAGTLLRAVLFKESHSNRILEHIERTQSGTAVVSPHVRDKAVDVLNKHYLALKDKFIAGYLSLASRKLLEIVPNADISTLPAEAASYDPTDDAIVLASALSANCTYLATLSLVQRGMSLNGDGISTQE</sequence>
<organism evidence="1 2">
    <name type="scientific">Candidatus Accumulibacter proximus</name>
    <dbReference type="NCBI Taxonomy" id="2954385"/>
    <lineage>
        <taxon>Bacteria</taxon>
        <taxon>Pseudomonadati</taxon>
        <taxon>Pseudomonadota</taxon>
        <taxon>Betaproteobacteria</taxon>
        <taxon>Candidatus Accumulibacter</taxon>
    </lineage>
</organism>
<gene>
    <name evidence="1" type="ORF">IPJ27_25145</name>
</gene>
<evidence type="ECO:0000313" key="2">
    <source>
        <dbReference type="Proteomes" id="UP000697998"/>
    </source>
</evidence>
<dbReference type="InterPro" id="IPR029060">
    <property type="entry name" value="PIN-like_dom_sf"/>
</dbReference>
<dbReference type="AlphaFoldDB" id="A0A935Q5Y1"/>
<dbReference type="EMBL" id="JADJMH010000040">
    <property type="protein sequence ID" value="MBK7677760.1"/>
    <property type="molecule type" value="Genomic_DNA"/>
</dbReference>
<reference evidence="1 2" key="1">
    <citation type="submission" date="2020-10" db="EMBL/GenBank/DDBJ databases">
        <title>Connecting structure to function with the recovery of over 1000 high-quality activated sludge metagenome-assembled genomes encoding full-length rRNA genes using long-read sequencing.</title>
        <authorList>
            <person name="Singleton C.M."/>
            <person name="Petriglieri F."/>
            <person name="Kristensen J.M."/>
            <person name="Kirkegaard R.H."/>
            <person name="Michaelsen T.Y."/>
            <person name="Andersen M.H."/>
            <person name="Karst S.M."/>
            <person name="Dueholm M.S."/>
            <person name="Nielsen P.H."/>
            <person name="Albertsen M."/>
        </authorList>
    </citation>
    <scope>NUCLEOTIDE SEQUENCE [LARGE SCALE GENOMIC DNA]</scope>
    <source>
        <strain evidence="1">EsbW_18-Q3-R4-48_BATAC.285</strain>
    </source>
</reference>